<name>T0ZWG8_9ZZZZ</name>
<feature type="non-terminal residue" evidence="4">
    <location>
        <position position="1"/>
    </location>
</feature>
<evidence type="ECO:0000256" key="1">
    <source>
        <dbReference type="ARBA" id="ARBA00023125"/>
    </source>
</evidence>
<dbReference type="NCBIfam" id="NF040570">
    <property type="entry name" value="guided_TnpB"/>
    <property type="match status" value="1"/>
</dbReference>
<dbReference type="GO" id="GO:0003677">
    <property type="term" value="F:DNA binding"/>
    <property type="evidence" value="ECO:0007669"/>
    <property type="project" value="UniProtKB-KW"/>
</dbReference>
<reference evidence="4" key="1">
    <citation type="submission" date="2013-08" db="EMBL/GenBank/DDBJ databases">
        <authorList>
            <person name="Mendez C."/>
            <person name="Richter M."/>
            <person name="Ferrer M."/>
            <person name="Sanchez J."/>
        </authorList>
    </citation>
    <scope>NUCLEOTIDE SEQUENCE</scope>
</reference>
<evidence type="ECO:0000256" key="2">
    <source>
        <dbReference type="SAM" id="MobiDB-lite"/>
    </source>
</evidence>
<evidence type="ECO:0000313" key="4">
    <source>
        <dbReference type="EMBL" id="EQD34275.1"/>
    </source>
</evidence>
<dbReference type="Pfam" id="PF07282">
    <property type="entry name" value="Cas12f1-like_TNB"/>
    <property type="match status" value="1"/>
</dbReference>
<dbReference type="NCBIfam" id="TIGR01766">
    <property type="entry name" value="IS200/IS605 family accessory protein TnpB-like domain"/>
    <property type="match status" value="1"/>
</dbReference>
<reference evidence="4" key="2">
    <citation type="journal article" date="2014" name="ISME J.">
        <title>Microbial stratification in low pH oxic and suboxic macroscopic growths along an acid mine drainage.</title>
        <authorList>
            <person name="Mendez-Garcia C."/>
            <person name="Mesa V."/>
            <person name="Sprenger R.R."/>
            <person name="Richter M."/>
            <person name="Diez M.S."/>
            <person name="Solano J."/>
            <person name="Bargiela R."/>
            <person name="Golyshina O.V."/>
            <person name="Manteca A."/>
            <person name="Ramos J.L."/>
            <person name="Gallego J.R."/>
            <person name="Llorente I."/>
            <person name="Martins Dos Santos V.A."/>
            <person name="Jensen O.N."/>
            <person name="Pelaez A.I."/>
            <person name="Sanchez J."/>
            <person name="Ferrer M."/>
        </authorList>
    </citation>
    <scope>NUCLEOTIDE SEQUENCE</scope>
</reference>
<dbReference type="EMBL" id="AUZY01011543">
    <property type="protein sequence ID" value="EQD34275.1"/>
    <property type="molecule type" value="Genomic_DNA"/>
</dbReference>
<feature type="non-terminal residue" evidence="4">
    <location>
        <position position="154"/>
    </location>
</feature>
<accession>T0ZWG8</accession>
<sequence>HTRYPEISYPGHDLIAFEDLNINGMIRNHHLAKSISDAGWNKIIQYTMYKAESAGILVVMVDPRHTSQKCSRCGNIKHDLKLSDRIYHCNICDFTIDRDLNAAINVLNEGMKQIGRGTPKFTPVEIGALPGRATSVVETGSPPRQLGEDVTVSD</sequence>
<protein>
    <submittedName>
        <fullName evidence="4">Transposase, IS605 OrfB family</fullName>
    </submittedName>
</protein>
<keyword evidence="1" id="KW-0238">DNA-binding</keyword>
<dbReference type="AlphaFoldDB" id="T0ZWG8"/>
<feature type="region of interest" description="Disordered" evidence="2">
    <location>
        <begin position="134"/>
        <end position="154"/>
    </location>
</feature>
<dbReference type="InterPro" id="IPR010095">
    <property type="entry name" value="Cas12f1-like_TNB"/>
</dbReference>
<feature type="domain" description="Cas12f1-like TNB" evidence="3">
    <location>
        <begin position="40"/>
        <end position="106"/>
    </location>
</feature>
<evidence type="ECO:0000259" key="3">
    <source>
        <dbReference type="Pfam" id="PF07282"/>
    </source>
</evidence>
<proteinExistence type="predicted"/>
<gene>
    <name evidence="4" type="ORF">B1B_17306</name>
</gene>
<comment type="caution">
    <text evidence="4">The sequence shown here is derived from an EMBL/GenBank/DDBJ whole genome shotgun (WGS) entry which is preliminary data.</text>
</comment>
<organism evidence="4">
    <name type="scientific">mine drainage metagenome</name>
    <dbReference type="NCBI Taxonomy" id="410659"/>
    <lineage>
        <taxon>unclassified sequences</taxon>
        <taxon>metagenomes</taxon>
        <taxon>ecological metagenomes</taxon>
    </lineage>
</organism>